<dbReference type="InterPro" id="IPR036047">
    <property type="entry name" value="F-box-like_dom_sf"/>
</dbReference>
<name>K5W847_PHACS</name>
<dbReference type="OrthoDB" id="2803683at2759"/>
<dbReference type="InParanoid" id="K5W847"/>
<dbReference type="KEGG" id="pco:PHACADRAFT_195181"/>
<sequence length="512" mass="57663">MATATTGELQADATNEIHLSTELLVIVFSHLQFRDLGNCCLVSIRLKEIIKNTPELQYYLETQAAAYSRHPLLQDRTKSIVDKFEDFRKVQRNWRDPRPEKVLHWISPTPSAFCDAFGGVVIGSSFDVTDLFIVHSDPGPRFEQLSMNRRVLPRGVDVSQDLLAVVAMDETLGFRQLEFLSLKTGRRHHRAQRRAIDETHLGYAAVENCVMDVFARMSISGDWLIFEVGHTCDELNIYLCHWPTGEIRARWTSDREVWYQHAYLTTSHLFISHVVLPRQPHIDVYALSAFPAPTRTDTPVARFALPELDADAKADSVRYFTFSARPDHSLCESPHAPETALLCLTVRHSGGAMLFVPLSTFTSVQPSVDVPEVHPWVSWGPQRTRVCEGADLLALSGMRAVLSDRIFDFNPWDAATNAYMPVRLDSNAESECNTSREARGRVLHCGPSIASKDAGLCGEVVTGLAYREVLVKFDEEVDLQDGWVHIQHDEDGPKLVHSGLRDNALVLVFYKL</sequence>
<dbReference type="Pfam" id="PF00646">
    <property type="entry name" value="F-box"/>
    <property type="match status" value="1"/>
</dbReference>
<dbReference type="EMBL" id="JH930472">
    <property type="protein sequence ID" value="EKM55154.1"/>
    <property type="molecule type" value="Genomic_DNA"/>
</dbReference>
<evidence type="ECO:0000313" key="2">
    <source>
        <dbReference type="EMBL" id="EKM55154.1"/>
    </source>
</evidence>
<dbReference type="Proteomes" id="UP000008370">
    <property type="component" value="Unassembled WGS sequence"/>
</dbReference>
<dbReference type="InterPro" id="IPR001810">
    <property type="entry name" value="F-box_dom"/>
</dbReference>
<dbReference type="HOGENOM" id="CLU_605669_0_0_1"/>
<dbReference type="AlphaFoldDB" id="K5W847"/>
<dbReference type="GeneID" id="18911066"/>
<reference evidence="2 3" key="1">
    <citation type="journal article" date="2012" name="BMC Genomics">
        <title>Comparative genomics of the white-rot fungi, Phanerochaete carnosa and P. chrysosporium, to elucidate the genetic basis of the distinct wood types they colonize.</title>
        <authorList>
            <person name="Suzuki H."/>
            <person name="MacDonald J."/>
            <person name="Syed K."/>
            <person name="Salamov A."/>
            <person name="Hori C."/>
            <person name="Aerts A."/>
            <person name="Henrissat B."/>
            <person name="Wiebenga A."/>
            <person name="vanKuyk P.A."/>
            <person name="Barry K."/>
            <person name="Lindquist E."/>
            <person name="LaButti K."/>
            <person name="Lapidus A."/>
            <person name="Lucas S."/>
            <person name="Coutinho P."/>
            <person name="Gong Y."/>
            <person name="Samejima M."/>
            <person name="Mahadevan R."/>
            <person name="Abou-Zaid M."/>
            <person name="de Vries R.P."/>
            <person name="Igarashi K."/>
            <person name="Yadav J.S."/>
            <person name="Grigoriev I.V."/>
            <person name="Master E.R."/>
        </authorList>
    </citation>
    <scope>NUCLEOTIDE SEQUENCE [LARGE SCALE GENOMIC DNA]</scope>
    <source>
        <strain evidence="2 3">HHB-10118-sp</strain>
    </source>
</reference>
<organism evidence="2 3">
    <name type="scientific">Phanerochaete carnosa (strain HHB-10118-sp)</name>
    <name type="common">White-rot fungus</name>
    <name type="synonym">Peniophora carnosa</name>
    <dbReference type="NCBI Taxonomy" id="650164"/>
    <lineage>
        <taxon>Eukaryota</taxon>
        <taxon>Fungi</taxon>
        <taxon>Dikarya</taxon>
        <taxon>Basidiomycota</taxon>
        <taxon>Agaricomycotina</taxon>
        <taxon>Agaricomycetes</taxon>
        <taxon>Polyporales</taxon>
        <taxon>Phanerochaetaceae</taxon>
        <taxon>Phanerochaete</taxon>
    </lineage>
</organism>
<proteinExistence type="predicted"/>
<evidence type="ECO:0000313" key="3">
    <source>
        <dbReference type="Proteomes" id="UP000008370"/>
    </source>
</evidence>
<feature type="domain" description="F-box" evidence="1">
    <location>
        <begin position="18"/>
        <end position="53"/>
    </location>
</feature>
<dbReference type="SUPFAM" id="SSF81383">
    <property type="entry name" value="F-box domain"/>
    <property type="match status" value="1"/>
</dbReference>
<gene>
    <name evidence="2" type="ORF">PHACADRAFT_195181</name>
</gene>
<evidence type="ECO:0000259" key="1">
    <source>
        <dbReference type="Pfam" id="PF00646"/>
    </source>
</evidence>
<dbReference type="Gene3D" id="1.20.1280.50">
    <property type="match status" value="1"/>
</dbReference>
<accession>K5W847</accession>
<keyword evidence="3" id="KW-1185">Reference proteome</keyword>
<dbReference type="RefSeq" id="XP_007395494.1">
    <property type="nucleotide sequence ID" value="XM_007395432.1"/>
</dbReference>
<protein>
    <recommendedName>
        <fullName evidence="1">F-box domain-containing protein</fullName>
    </recommendedName>
</protein>